<evidence type="ECO:0000259" key="7">
    <source>
        <dbReference type="PROSITE" id="PS51471"/>
    </source>
</evidence>
<keyword evidence="5" id="KW-0560">Oxidoreductase</keyword>
<dbReference type="PANTHER" id="PTHR12907">
    <property type="entry name" value="EGL NINE HOMOLOG-RELATED"/>
    <property type="match status" value="1"/>
</dbReference>
<keyword evidence="3" id="KW-0847">Vitamin C</keyword>
<evidence type="ECO:0000256" key="5">
    <source>
        <dbReference type="ARBA" id="ARBA00023002"/>
    </source>
</evidence>
<dbReference type="PANTHER" id="PTHR12907:SF26">
    <property type="entry name" value="HIF PROLYL HYDROXYLASE, ISOFORM C"/>
    <property type="match status" value="1"/>
</dbReference>
<dbReference type="PROSITE" id="PS51471">
    <property type="entry name" value="FE2OG_OXY"/>
    <property type="match status" value="1"/>
</dbReference>
<dbReference type="GO" id="GO:0008198">
    <property type="term" value="F:ferrous iron binding"/>
    <property type="evidence" value="ECO:0007669"/>
    <property type="project" value="TreeGrafter"/>
</dbReference>
<dbReference type="AlphaFoldDB" id="A0A1Y1QBI5"/>
<name>A0A1Y1QBI5_9GAMM</name>
<dbReference type="InterPro" id="IPR006620">
    <property type="entry name" value="Pro_4_hyd_alph"/>
</dbReference>
<evidence type="ECO:0000313" key="8">
    <source>
        <dbReference type="EMBL" id="OQX01843.1"/>
    </source>
</evidence>
<proteinExistence type="predicted"/>
<dbReference type="GO" id="GO:0031418">
    <property type="term" value="F:L-ascorbic acid binding"/>
    <property type="evidence" value="ECO:0007669"/>
    <property type="project" value="UniProtKB-KW"/>
</dbReference>
<reference evidence="8 9" key="1">
    <citation type="submission" date="2017-01" db="EMBL/GenBank/DDBJ databases">
        <title>Novel large sulfur bacteria in the metagenomes of groundwater-fed chemosynthetic microbial mats in the Lake Huron basin.</title>
        <authorList>
            <person name="Sharrar A.M."/>
            <person name="Flood B.E."/>
            <person name="Bailey J.V."/>
            <person name="Jones D.S."/>
            <person name="Biddanda B."/>
            <person name="Ruberg S.A."/>
            <person name="Marcus D.N."/>
            <person name="Dick G.J."/>
        </authorList>
    </citation>
    <scope>NUCLEOTIDE SEQUENCE [LARGE SCALE GENOMIC DNA]</scope>
    <source>
        <strain evidence="8">A8</strain>
    </source>
</reference>
<comment type="caution">
    <text evidence="8">The sequence shown here is derived from an EMBL/GenBank/DDBJ whole genome shotgun (WGS) entry which is preliminary data.</text>
</comment>
<dbReference type="EMBL" id="MTEJ01000539">
    <property type="protein sequence ID" value="OQX01843.1"/>
    <property type="molecule type" value="Genomic_DNA"/>
</dbReference>
<evidence type="ECO:0000256" key="3">
    <source>
        <dbReference type="ARBA" id="ARBA00022896"/>
    </source>
</evidence>
<dbReference type="InterPro" id="IPR005123">
    <property type="entry name" value="Oxoglu/Fe-dep_dioxygenase_dom"/>
</dbReference>
<dbReference type="SMART" id="SM00702">
    <property type="entry name" value="P4Hc"/>
    <property type="match status" value="1"/>
</dbReference>
<dbReference type="GO" id="GO:0031543">
    <property type="term" value="F:peptidyl-proline dioxygenase activity"/>
    <property type="evidence" value="ECO:0007669"/>
    <property type="project" value="TreeGrafter"/>
</dbReference>
<dbReference type="GO" id="GO:0071456">
    <property type="term" value="P:cellular response to hypoxia"/>
    <property type="evidence" value="ECO:0007669"/>
    <property type="project" value="TreeGrafter"/>
</dbReference>
<feature type="domain" description="Fe2OG dioxygenase" evidence="7">
    <location>
        <begin position="91"/>
        <end position="199"/>
    </location>
</feature>
<keyword evidence="6" id="KW-0408">Iron</keyword>
<protein>
    <submittedName>
        <fullName evidence="8">2OG-Fe(II) oxygenase</fullName>
    </submittedName>
</protein>
<dbReference type="Proteomes" id="UP000192491">
    <property type="component" value="Unassembled WGS sequence"/>
</dbReference>
<dbReference type="InterPro" id="IPR051559">
    <property type="entry name" value="HIF_prolyl_hydroxylases"/>
</dbReference>
<evidence type="ECO:0000313" key="9">
    <source>
        <dbReference type="Proteomes" id="UP000192491"/>
    </source>
</evidence>
<evidence type="ECO:0000256" key="6">
    <source>
        <dbReference type="ARBA" id="ARBA00023004"/>
    </source>
</evidence>
<evidence type="ECO:0000256" key="4">
    <source>
        <dbReference type="ARBA" id="ARBA00022964"/>
    </source>
</evidence>
<keyword evidence="2" id="KW-0479">Metal-binding</keyword>
<evidence type="ECO:0000256" key="1">
    <source>
        <dbReference type="ARBA" id="ARBA00001961"/>
    </source>
</evidence>
<comment type="cofactor">
    <cofactor evidence="1">
        <name>L-ascorbate</name>
        <dbReference type="ChEBI" id="CHEBI:38290"/>
    </cofactor>
</comment>
<gene>
    <name evidence="8" type="ORF">BWK73_44720</name>
</gene>
<sequence>MTGLMETIAETLAEVGWVILPDFMPLEQVRELRAQAQAQWEAGQFHAAGIGRGQELNVNEAVRSDQVQWLEQAESGVLADYQAQIESLRGNLNRMLYLGLFEFEGHFAVYPPGAFYRRHLDNFRGTSARIITAILYLNEDWQDVDCGQLRFYTDTTDGGDYVDIFPRAGQLVLFRSAKFWHEVLPARRERFSLTGWLRTRGDGI</sequence>
<dbReference type="Gene3D" id="2.60.120.620">
    <property type="entry name" value="q2cbj1_9rhob like domain"/>
    <property type="match status" value="1"/>
</dbReference>
<evidence type="ECO:0000256" key="2">
    <source>
        <dbReference type="ARBA" id="ARBA00022723"/>
    </source>
</evidence>
<dbReference type="InterPro" id="IPR044862">
    <property type="entry name" value="Pro_4_hyd_alph_FE2OG_OXY"/>
</dbReference>
<keyword evidence="4" id="KW-0223">Dioxygenase</keyword>
<accession>A0A1Y1QBI5</accession>
<organism evidence="8 9">
    <name type="scientific">Thiothrix lacustris</name>
    <dbReference type="NCBI Taxonomy" id="525917"/>
    <lineage>
        <taxon>Bacteria</taxon>
        <taxon>Pseudomonadati</taxon>
        <taxon>Pseudomonadota</taxon>
        <taxon>Gammaproteobacteria</taxon>
        <taxon>Thiotrichales</taxon>
        <taxon>Thiotrichaceae</taxon>
        <taxon>Thiothrix</taxon>
    </lineage>
</organism>
<dbReference type="Pfam" id="PF13640">
    <property type="entry name" value="2OG-FeII_Oxy_3"/>
    <property type="match status" value="1"/>
</dbReference>